<organism evidence="6 7">
    <name type="scientific">Pelagomonas calceolata</name>
    <dbReference type="NCBI Taxonomy" id="35677"/>
    <lineage>
        <taxon>Eukaryota</taxon>
        <taxon>Sar</taxon>
        <taxon>Stramenopiles</taxon>
        <taxon>Ochrophyta</taxon>
        <taxon>Pelagophyceae</taxon>
        <taxon>Pelagomonadales</taxon>
        <taxon>Pelagomonadaceae</taxon>
        <taxon>Pelagomonas</taxon>
    </lineage>
</organism>
<dbReference type="Gene3D" id="3.20.20.70">
    <property type="entry name" value="Aldolase class I"/>
    <property type="match status" value="1"/>
</dbReference>
<dbReference type="EMBL" id="CAKKNE010000003">
    <property type="protein sequence ID" value="CAH0370351.1"/>
    <property type="molecule type" value="Genomic_DNA"/>
</dbReference>
<evidence type="ECO:0000256" key="4">
    <source>
        <dbReference type="RuleBase" id="RU361168"/>
    </source>
</evidence>
<comment type="similarity">
    <text evidence="1 4">Belongs to the glycosyl hydrolase 27 family.</text>
</comment>
<dbReference type="InterPro" id="IPR013785">
    <property type="entry name" value="Aldolase_TIM"/>
</dbReference>
<dbReference type="AlphaFoldDB" id="A0A8J2SM86"/>
<dbReference type="GO" id="GO:0005737">
    <property type="term" value="C:cytoplasm"/>
    <property type="evidence" value="ECO:0007669"/>
    <property type="project" value="TreeGrafter"/>
</dbReference>
<comment type="catalytic activity">
    <reaction evidence="4">
        <text>Hydrolysis of terminal, non-reducing alpha-D-galactose residues in alpha-D-galactosides, including galactose oligosaccharides, galactomannans and galactolipids.</text>
        <dbReference type="EC" id="3.2.1.22"/>
    </reaction>
</comment>
<keyword evidence="5" id="KW-0732">Signal</keyword>
<comment type="caution">
    <text evidence="6">The sequence shown here is derived from an EMBL/GenBank/DDBJ whole genome shotgun (WGS) entry which is preliminary data.</text>
</comment>
<dbReference type="OrthoDB" id="5795902at2759"/>
<dbReference type="GO" id="GO:0009311">
    <property type="term" value="P:oligosaccharide metabolic process"/>
    <property type="evidence" value="ECO:0007669"/>
    <property type="project" value="TreeGrafter"/>
</dbReference>
<dbReference type="InterPro" id="IPR002241">
    <property type="entry name" value="Glyco_hydro_27"/>
</dbReference>
<dbReference type="InterPro" id="IPR017853">
    <property type="entry name" value="GH"/>
</dbReference>
<dbReference type="CDD" id="cd14792">
    <property type="entry name" value="GH27"/>
    <property type="match status" value="1"/>
</dbReference>
<keyword evidence="3 4" id="KW-0326">Glycosidase</keyword>
<evidence type="ECO:0000256" key="3">
    <source>
        <dbReference type="ARBA" id="ARBA00023295"/>
    </source>
</evidence>
<evidence type="ECO:0000313" key="6">
    <source>
        <dbReference type="EMBL" id="CAH0370351.1"/>
    </source>
</evidence>
<dbReference type="Pfam" id="PF16499">
    <property type="entry name" value="Melibiase_2"/>
    <property type="match status" value="1"/>
</dbReference>
<dbReference type="PANTHER" id="PTHR11452">
    <property type="entry name" value="ALPHA-GALACTOSIDASE/ALPHA-N-ACETYLGALACTOSAMINIDASE"/>
    <property type="match status" value="1"/>
</dbReference>
<dbReference type="GO" id="GO:0004557">
    <property type="term" value="F:alpha-galactosidase activity"/>
    <property type="evidence" value="ECO:0007669"/>
    <property type="project" value="UniProtKB-EC"/>
</dbReference>
<proteinExistence type="inferred from homology"/>
<sequence>MPHSLASMLLLLASAAAQKPQLAQTPPMGWMSWQAFRCEVDCAKPDACINERLYKEMADRLRDDGYVAAGYRTISIDDCWEAGVPGMLRRPGEQLMMNATRFSSGPKSLADYIHARGAKFGIYSDEGTKTCQGYYGSEGYEDLDAKTFAAWGVDYLKLDGCNNDAKGFATGYPAMGRALQQSGRDIVYSCSWPAYIGDDESVKPYDAMSEAGCHLWRNWHDVQCEWSSVRTIMNHWGNNTAALEKAAGPGRWNDPARPRA</sequence>
<evidence type="ECO:0000256" key="5">
    <source>
        <dbReference type="SAM" id="SignalP"/>
    </source>
</evidence>
<evidence type="ECO:0000256" key="2">
    <source>
        <dbReference type="ARBA" id="ARBA00022801"/>
    </source>
</evidence>
<dbReference type="GO" id="GO:0016139">
    <property type="term" value="P:glycoside catabolic process"/>
    <property type="evidence" value="ECO:0007669"/>
    <property type="project" value="TreeGrafter"/>
</dbReference>
<feature type="signal peptide" evidence="5">
    <location>
        <begin position="1"/>
        <end position="17"/>
    </location>
</feature>
<accession>A0A8J2SM86</accession>
<evidence type="ECO:0000256" key="1">
    <source>
        <dbReference type="ARBA" id="ARBA00009743"/>
    </source>
</evidence>
<reference evidence="6" key="1">
    <citation type="submission" date="2021-11" db="EMBL/GenBank/DDBJ databases">
        <authorList>
            <consortium name="Genoscope - CEA"/>
            <person name="William W."/>
        </authorList>
    </citation>
    <scope>NUCLEOTIDE SEQUENCE</scope>
</reference>
<feature type="chain" id="PRO_5035272364" description="Alpha-galactosidase" evidence="5">
    <location>
        <begin position="18"/>
        <end position="260"/>
    </location>
</feature>
<keyword evidence="7" id="KW-1185">Reference proteome</keyword>
<dbReference type="EC" id="3.2.1.22" evidence="4"/>
<keyword evidence="4" id="KW-1015">Disulfide bond</keyword>
<gene>
    <name evidence="6" type="ORF">PECAL_3P02300</name>
</gene>
<name>A0A8J2SM86_9STRA</name>
<dbReference type="Proteomes" id="UP000789595">
    <property type="component" value="Unassembled WGS sequence"/>
</dbReference>
<dbReference type="PRINTS" id="PR00740">
    <property type="entry name" value="GLHYDRLASE27"/>
</dbReference>
<dbReference type="PANTHER" id="PTHR11452:SF83">
    <property type="entry name" value="ALPHA-GALACTOSIDASE"/>
    <property type="match status" value="1"/>
</dbReference>
<evidence type="ECO:0000313" key="7">
    <source>
        <dbReference type="Proteomes" id="UP000789595"/>
    </source>
</evidence>
<keyword evidence="2 4" id="KW-0378">Hydrolase</keyword>
<dbReference type="SUPFAM" id="SSF51445">
    <property type="entry name" value="(Trans)glycosidases"/>
    <property type="match status" value="1"/>
</dbReference>
<protein>
    <recommendedName>
        <fullName evidence="4">Alpha-galactosidase</fullName>
        <ecNumber evidence="4">3.2.1.22</ecNumber>
    </recommendedName>
    <alternativeName>
        <fullName evidence="4">Melibiase</fullName>
    </alternativeName>
</protein>